<dbReference type="STRING" id="46914.JP75_19145"/>
<comment type="caution">
    <text evidence="15">The sequence shown here is derived from an EMBL/GenBank/DDBJ whole genome shotgun (WGS) entry which is preliminary data.</text>
</comment>
<keyword evidence="16" id="KW-1185">Reference proteome</keyword>
<dbReference type="SUPFAM" id="SSF81342">
    <property type="entry name" value="Transmembrane di-heme cytochromes"/>
    <property type="match status" value="1"/>
</dbReference>
<evidence type="ECO:0000256" key="2">
    <source>
        <dbReference type="ARBA" id="ARBA00004651"/>
    </source>
</evidence>
<dbReference type="Proteomes" id="UP000028981">
    <property type="component" value="Unassembled WGS sequence"/>
</dbReference>
<dbReference type="GO" id="GO:0022904">
    <property type="term" value="P:respiratory electron transport chain"/>
    <property type="evidence" value="ECO:0007669"/>
    <property type="project" value="InterPro"/>
</dbReference>
<keyword evidence="5" id="KW-0349">Heme</keyword>
<dbReference type="GO" id="GO:0009055">
    <property type="term" value="F:electron transfer activity"/>
    <property type="evidence" value="ECO:0007669"/>
    <property type="project" value="InterPro"/>
</dbReference>
<dbReference type="RefSeq" id="WP_035085882.1">
    <property type="nucleotide sequence ID" value="NZ_JQGC01000020.1"/>
</dbReference>
<keyword evidence="11 13" id="KW-0472">Membrane</keyword>
<organism evidence="15 16">
    <name type="scientific">Devosia riboflavina</name>
    <dbReference type="NCBI Taxonomy" id="46914"/>
    <lineage>
        <taxon>Bacteria</taxon>
        <taxon>Pseudomonadati</taxon>
        <taxon>Pseudomonadota</taxon>
        <taxon>Alphaproteobacteria</taxon>
        <taxon>Hyphomicrobiales</taxon>
        <taxon>Devosiaceae</taxon>
        <taxon>Devosia</taxon>
    </lineage>
</organism>
<keyword evidence="4" id="KW-1003">Cell membrane</keyword>
<feature type="transmembrane region" description="Helical" evidence="13">
    <location>
        <begin position="55"/>
        <end position="75"/>
    </location>
</feature>
<evidence type="ECO:0000259" key="14">
    <source>
        <dbReference type="Pfam" id="PF01292"/>
    </source>
</evidence>
<dbReference type="GO" id="GO:0005886">
    <property type="term" value="C:plasma membrane"/>
    <property type="evidence" value="ECO:0007669"/>
    <property type="project" value="UniProtKB-SubCell"/>
</dbReference>
<evidence type="ECO:0000256" key="10">
    <source>
        <dbReference type="ARBA" id="ARBA00023004"/>
    </source>
</evidence>
<evidence type="ECO:0000256" key="9">
    <source>
        <dbReference type="ARBA" id="ARBA00022989"/>
    </source>
</evidence>
<evidence type="ECO:0000256" key="8">
    <source>
        <dbReference type="ARBA" id="ARBA00022982"/>
    </source>
</evidence>
<dbReference type="AlphaFoldDB" id="A0A087LYL8"/>
<evidence type="ECO:0000256" key="1">
    <source>
        <dbReference type="ARBA" id="ARBA00001970"/>
    </source>
</evidence>
<keyword evidence="10" id="KW-0408">Iron</keyword>
<feature type="transmembrane region" description="Helical" evidence="13">
    <location>
        <begin position="101"/>
        <end position="122"/>
    </location>
</feature>
<gene>
    <name evidence="15" type="ORF">JP75_19145</name>
</gene>
<comment type="subcellular location">
    <subcellularLocation>
        <location evidence="2">Cell membrane</location>
        <topology evidence="2">Multi-pass membrane protein</topology>
    </subcellularLocation>
</comment>
<keyword evidence="9 13" id="KW-1133">Transmembrane helix</keyword>
<sequence>MSVQQNVPQGYSATQIALHWAVAVLIAAQFLFKDAISNAWDAIGAGKTFAFDPLILAHVGGGGLILALVVWRLVLRLKRGVPAPPENEPGALKTLSHVAHWAFYAVLAAMTVTGSLAWFGYVTQAAQAHNTLKIALLALVGLHVLAVPFHRVVLKNNVMRRMIRPAE</sequence>
<dbReference type="InterPro" id="IPR011577">
    <property type="entry name" value="Cyt_b561_bac/Ni-Hgenase"/>
</dbReference>
<evidence type="ECO:0000256" key="6">
    <source>
        <dbReference type="ARBA" id="ARBA00022692"/>
    </source>
</evidence>
<feature type="transmembrane region" description="Helical" evidence="13">
    <location>
        <begin position="134"/>
        <end position="154"/>
    </location>
</feature>
<reference evidence="15 16" key="1">
    <citation type="submission" date="2014-08" db="EMBL/GenBank/DDBJ databases">
        <authorList>
            <person name="Hassan Y.I."/>
            <person name="Lepp D."/>
            <person name="Zhou T."/>
        </authorList>
    </citation>
    <scope>NUCLEOTIDE SEQUENCE [LARGE SCALE GENOMIC DNA]</scope>
    <source>
        <strain evidence="15 16">IFO13584</strain>
    </source>
</reference>
<evidence type="ECO:0000256" key="5">
    <source>
        <dbReference type="ARBA" id="ARBA00022617"/>
    </source>
</evidence>
<dbReference type="EMBL" id="JQGC01000020">
    <property type="protein sequence ID" value="KFL29721.1"/>
    <property type="molecule type" value="Genomic_DNA"/>
</dbReference>
<keyword evidence="6 13" id="KW-0812">Transmembrane</keyword>
<evidence type="ECO:0000256" key="7">
    <source>
        <dbReference type="ARBA" id="ARBA00022723"/>
    </source>
</evidence>
<evidence type="ECO:0000313" key="15">
    <source>
        <dbReference type="EMBL" id="KFL29721.1"/>
    </source>
</evidence>
<dbReference type="Pfam" id="PF01292">
    <property type="entry name" value="Ni_hydr_CYTB"/>
    <property type="match status" value="1"/>
</dbReference>
<feature type="domain" description="Cytochrome b561 bacterial/Ni-hydrogenase" evidence="14">
    <location>
        <begin position="11"/>
        <end position="164"/>
    </location>
</feature>
<keyword evidence="8" id="KW-0249">Electron transport</keyword>
<evidence type="ECO:0000256" key="11">
    <source>
        <dbReference type="ARBA" id="ARBA00023136"/>
    </source>
</evidence>
<dbReference type="InterPro" id="IPR016174">
    <property type="entry name" value="Di-haem_cyt_TM"/>
</dbReference>
<evidence type="ECO:0000256" key="13">
    <source>
        <dbReference type="SAM" id="Phobius"/>
    </source>
</evidence>
<comment type="cofactor">
    <cofactor evidence="1">
        <name>heme b</name>
        <dbReference type="ChEBI" id="CHEBI:60344"/>
    </cofactor>
</comment>
<dbReference type="InterPro" id="IPR052168">
    <property type="entry name" value="Cytochrome_b561_oxidase"/>
</dbReference>
<evidence type="ECO:0000256" key="12">
    <source>
        <dbReference type="ARBA" id="ARBA00037975"/>
    </source>
</evidence>
<dbReference type="GO" id="GO:0020037">
    <property type="term" value="F:heme binding"/>
    <property type="evidence" value="ECO:0007669"/>
    <property type="project" value="TreeGrafter"/>
</dbReference>
<accession>A0A087LYL8</accession>
<evidence type="ECO:0000256" key="3">
    <source>
        <dbReference type="ARBA" id="ARBA00022448"/>
    </source>
</evidence>
<keyword evidence="3" id="KW-0813">Transport</keyword>
<dbReference type="PANTHER" id="PTHR30529:SF1">
    <property type="entry name" value="CYTOCHROME B561 HOMOLOG 2"/>
    <property type="match status" value="1"/>
</dbReference>
<evidence type="ECO:0000313" key="16">
    <source>
        <dbReference type="Proteomes" id="UP000028981"/>
    </source>
</evidence>
<dbReference type="OrthoDB" id="8156287at2"/>
<proteinExistence type="inferred from homology"/>
<dbReference type="GO" id="GO:0046872">
    <property type="term" value="F:metal ion binding"/>
    <property type="evidence" value="ECO:0007669"/>
    <property type="project" value="UniProtKB-KW"/>
</dbReference>
<comment type="similarity">
    <text evidence="12">Belongs to the cytochrome b561 family.</text>
</comment>
<name>A0A087LYL8_9HYPH</name>
<dbReference type="PANTHER" id="PTHR30529">
    <property type="entry name" value="CYTOCHROME B561"/>
    <property type="match status" value="1"/>
</dbReference>
<keyword evidence="7" id="KW-0479">Metal-binding</keyword>
<protein>
    <submittedName>
        <fullName evidence="15">Cytochrome B561</fullName>
    </submittedName>
</protein>
<evidence type="ECO:0000256" key="4">
    <source>
        <dbReference type="ARBA" id="ARBA00022475"/>
    </source>
</evidence>
<feature type="transmembrane region" description="Helical" evidence="13">
    <location>
        <begin position="12"/>
        <end position="32"/>
    </location>
</feature>